<protein>
    <submittedName>
        <fullName evidence="3">Uncharacterized protein</fullName>
    </submittedName>
</protein>
<proteinExistence type="predicted"/>
<evidence type="ECO:0000313" key="3">
    <source>
        <dbReference type="EMBL" id="KAJ8898310.1"/>
    </source>
</evidence>
<feature type="region of interest" description="Disordered" evidence="1">
    <location>
        <begin position="44"/>
        <end position="92"/>
    </location>
</feature>
<gene>
    <name evidence="3" type="ORF">PR048_003670</name>
</gene>
<comment type="caution">
    <text evidence="3">The sequence shown here is derived from an EMBL/GenBank/DDBJ whole genome shotgun (WGS) entry which is preliminary data.</text>
</comment>
<evidence type="ECO:0000256" key="1">
    <source>
        <dbReference type="SAM" id="MobiDB-lite"/>
    </source>
</evidence>
<feature type="chain" id="PRO_5045160923" evidence="2">
    <location>
        <begin position="21"/>
        <end position="131"/>
    </location>
</feature>
<keyword evidence="2" id="KW-0732">Signal</keyword>
<feature type="signal peptide" evidence="2">
    <location>
        <begin position="1"/>
        <end position="20"/>
    </location>
</feature>
<evidence type="ECO:0000313" key="4">
    <source>
        <dbReference type="Proteomes" id="UP001159363"/>
    </source>
</evidence>
<organism evidence="3 4">
    <name type="scientific">Dryococelus australis</name>
    <dbReference type="NCBI Taxonomy" id="614101"/>
    <lineage>
        <taxon>Eukaryota</taxon>
        <taxon>Metazoa</taxon>
        <taxon>Ecdysozoa</taxon>
        <taxon>Arthropoda</taxon>
        <taxon>Hexapoda</taxon>
        <taxon>Insecta</taxon>
        <taxon>Pterygota</taxon>
        <taxon>Neoptera</taxon>
        <taxon>Polyneoptera</taxon>
        <taxon>Phasmatodea</taxon>
        <taxon>Verophasmatodea</taxon>
        <taxon>Anareolatae</taxon>
        <taxon>Phasmatidae</taxon>
        <taxon>Eurycanthinae</taxon>
        <taxon>Dryococelus</taxon>
    </lineage>
</organism>
<accession>A0ABQ9INP1</accession>
<feature type="compositionally biased region" description="Polar residues" evidence="1">
    <location>
        <begin position="44"/>
        <end position="56"/>
    </location>
</feature>
<evidence type="ECO:0000256" key="2">
    <source>
        <dbReference type="SAM" id="SignalP"/>
    </source>
</evidence>
<reference evidence="3 4" key="1">
    <citation type="submission" date="2023-02" db="EMBL/GenBank/DDBJ databases">
        <title>LHISI_Scaffold_Assembly.</title>
        <authorList>
            <person name="Stuart O.P."/>
            <person name="Cleave R."/>
            <person name="Magrath M.J.L."/>
            <person name="Mikheyev A.S."/>
        </authorList>
    </citation>
    <scope>NUCLEOTIDE SEQUENCE [LARGE SCALE GENOMIC DNA]</scope>
    <source>
        <strain evidence="3">Daus_M_001</strain>
        <tissue evidence="3">Leg muscle</tissue>
    </source>
</reference>
<feature type="compositionally biased region" description="Low complexity" evidence="1">
    <location>
        <begin position="62"/>
        <end position="71"/>
    </location>
</feature>
<keyword evidence="4" id="KW-1185">Reference proteome</keyword>
<sequence>MCVCVQVTACLLCLLGHALAQDVPAHSRANSYGGEQAYHTVESTHSVNVRNSQTHVSGGGRASASEAAAASVPPPVTASSPPPPTTSATPYRWPLPHPRHPWYYPYHQPYPPYYFSQPASPHFLPTFPPYL</sequence>
<name>A0ABQ9INP1_9NEOP</name>
<feature type="compositionally biased region" description="Pro residues" evidence="1">
    <location>
        <begin position="72"/>
        <end position="85"/>
    </location>
</feature>
<dbReference type="Proteomes" id="UP001159363">
    <property type="component" value="Chromosome 1"/>
</dbReference>
<dbReference type="EMBL" id="JARBHB010000001">
    <property type="protein sequence ID" value="KAJ8898310.1"/>
    <property type="molecule type" value="Genomic_DNA"/>
</dbReference>